<evidence type="ECO:0000256" key="4">
    <source>
        <dbReference type="ARBA" id="ARBA00012572"/>
    </source>
</evidence>
<dbReference type="InterPro" id="IPR044643">
    <property type="entry name" value="TrpF_fam"/>
</dbReference>
<dbReference type="HAMAP" id="MF_00135">
    <property type="entry name" value="PRAI"/>
    <property type="match status" value="1"/>
</dbReference>
<dbReference type="FunFam" id="3.20.20.70:FF:000075">
    <property type="entry name" value="Tryptophan biosynthesis protein TRP1"/>
    <property type="match status" value="1"/>
</dbReference>
<keyword evidence="7 10" id="KW-0822">Tryptophan biosynthesis</keyword>
<dbReference type="AlphaFoldDB" id="A0A2D6YHC6"/>
<evidence type="ECO:0000256" key="2">
    <source>
        <dbReference type="ARBA" id="ARBA00004664"/>
    </source>
</evidence>
<dbReference type="CDD" id="cd00405">
    <property type="entry name" value="PRAI"/>
    <property type="match status" value="1"/>
</dbReference>
<comment type="similarity">
    <text evidence="3 10">Belongs to the TrpF family.</text>
</comment>
<evidence type="ECO:0000313" key="13">
    <source>
        <dbReference type="Proteomes" id="UP000226525"/>
    </source>
</evidence>
<evidence type="ECO:0000256" key="7">
    <source>
        <dbReference type="ARBA" id="ARBA00022822"/>
    </source>
</evidence>
<dbReference type="GO" id="GO:0004640">
    <property type="term" value="F:phosphoribosylanthranilate isomerase activity"/>
    <property type="evidence" value="ECO:0007669"/>
    <property type="project" value="UniProtKB-UniRule"/>
</dbReference>
<proteinExistence type="inferred from homology"/>
<dbReference type="Proteomes" id="UP000226525">
    <property type="component" value="Unassembled WGS sequence"/>
</dbReference>
<sequence length="210" mass="22741">MSTKTIIKVCGLTQADEALTCVELGVQWLGFNCYQESKRYLPPEAIATIVEQLPPAVNTVGVFVNASAKEIKEILQQTGLHVAQLHGDESPGFAHALQVPWFRAFRVAGNLAEEEIRSYSQELFLLDAAQAGQYGGTGHAFDWSVATRLRDHGKLLLAGGLRPDNVEEAILQVRPFGVDVASGVESAPGRKDPKKVVNFVTAVAQAEASW</sequence>
<comment type="caution">
    <text evidence="12">The sequence shown here is derived from an EMBL/GenBank/DDBJ whole genome shotgun (WGS) entry which is preliminary data.</text>
</comment>
<evidence type="ECO:0000256" key="1">
    <source>
        <dbReference type="ARBA" id="ARBA00001164"/>
    </source>
</evidence>
<dbReference type="PANTHER" id="PTHR42894">
    <property type="entry name" value="N-(5'-PHOSPHORIBOSYL)ANTHRANILATE ISOMERASE"/>
    <property type="match status" value="1"/>
</dbReference>
<evidence type="ECO:0000256" key="6">
    <source>
        <dbReference type="ARBA" id="ARBA00022605"/>
    </source>
</evidence>
<dbReference type="Pfam" id="PF00697">
    <property type="entry name" value="PRAI"/>
    <property type="match status" value="1"/>
</dbReference>
<reference evidence="13" key="1">
    <citation type="submission" date="2017-09" db="EMBL/GenBank/DDBJ databases">
        <title>The Reconstruction of 2,631 Draft Metagenome-Assembled Genomes from the Global Oceans.</title>
        <authorList>
            <person name="Tully B.J."/>
            <person name="Graham E.D."/>
            <person name="Heidelberg J.F."/>
        </authorList>
    </citation>
    <scope>NUCLEOTIDE SEQUENCE [LARGE SCALE GENOMIC DNA]</scope>
</reference>
<dbReference type="InterPro" id="IPR013785">
    <property type="entry name" value="Aldolase_TIM"/>
</dbReference>
<dbReference type="PANTHER" id="PTHR42894:SF1">
    <property type="entry name" value="N-(5'-PHOSPHORIBOSYL)ANTHRANILATE ISOMERASE"/>
    <property type="match status" value="1"/>
</dbReference>
<evidence type="ECO:0000256" key="10">
    <source>
        <dbReference type="HAMAP-Rule" id="MF_00135"/>
    </source>
</evidence>
<keyword evidence="6 10" id="KW-0028">Amino-acid biosynthesis</keyword>
<dbReference type="InterPro" id="IPR001240">
    <property type="entry name" value="PRAI_dom"/>
</dbReference>
<dbReference type="Gene3D" id="3.20.20.70">
    <property type="entry name" value="Aldolase class I"/>
    <property type="match status" value="1"/>
</dbReference>
<dbReference type="InterPro" id="IPR011060">
    <property type="entry name" value="RibuloseP-bd_barrel"/>
</dbReference>
<evidence type="ECO:0000259" key="11">
    <source>
        <dbReference type="Pfam" id="PF00697"/>
    </source>
</evidence>
<evidence type="ECO:0000313" key="12">
    <source>
        <dbReference type="EMBL" id="MAH62568.1"/>
    </source>
</evidence>
<comment type="catalytic activity">
    <reaction evidence="1 10">
        <text>N-(5-phospho-beta-D-ribosyl)anthranilate = 1-(2-carboxyphenylamino)-1-deoxy-D-ribulose 5-phosphate</text>
        <dbReference type="Rhea" id="RHEA:21540"/>
        <dbReference type="ChEBI" id="CHEBI:18277"/>
        <dbReference type="ChEBI" id="CHEBI:58613"/>
        <dbReference type="EC" id="5.3.1.24"/>
    </reaction>
</comment>
<protein>
    <recommendedName>
        <fullName evidence="5 10">N-(5'-phosphoribosyl)anthranilate isomerase</fullName>
        <shortName evidence="10">PRAI</shortName>
        <ecNumber evidence="4 10">5.3.1.24</ecNumber>
    </recommendedName>
</protein>
<keyword evidence="9 10" id="KW-0413">Isomerase</keyword>
<evidence type="ECO:0000256" key="3">
    <source>
        <dbReference type="ARBA" id="ARBA00007571"/>
    </source>
</evidence>
<evidence type="ECO:0000256" key="5">
    <source>
        <dbReference type="ARBA" id="ARBA00022272"/>
    </source>
</evidence>
<comment type="pathway">
    <text evidence="2 10">Amino-acid biosynthesis; L-tryptophan biosynthesis; L-tryptophan from chorismate: step 3/5.</text>
</comment>
<organism evidence="12 13">
    <name type="scientific">SAR324 cluster bacterium</name>
    <dbReference type="NCBI Taxonomy" id="2024889"/>
    <lineage>
        <taxon>Bacteria</taxon>
        <taxon>Deltaproteobacteria</taxon>
        <taxon>SAR324 cluster</taxon>
    </lineage>
</organism>
<dbReference type="UniPathway" id="UPA00035">
    <property type="reaction ID" value="UER00042"/>
</dbReference>
<dbReference type="NCBIfam" id="NF002298">
    <property type="entry name" value="PRK01222.1-4"/>
    <property type="match status" value="1"/>
</dbReference>
<name>A0A2D6YHC6_9DELT</name>
<dbReference type="SUPFAM" id="SSF51366">
    <property type="entry name" value="Ribulose-phoshate binding barrel"/>
    <property type="match status" value="1"/>
</dbReference>
<evidence type="ECO:0000256" key="8">
    <source>
        <dbReference type="ARBA" id="ARBA00023141"/>
    </source>
</evidence>
<dbReference type="EC" id="5.3.1.24" evidence="4 10"/>
<dbReference type="GO" id="GO:0000162">
    <property type="term" value="P:L-tryptophan biosynthetic process"/>
    <property type="evidence" value="ECO:0007669"/>
    <property type="project" value="UniProtKB-UniRule"/>
</dbReference>
<dbReference type="EMBL" id="NZEX01000037">
    <property type="protein sequence ID" value="MAH62568.1"/>
    <property type="molecule type" value="Genomic_DNA"/>
</dbReference>
<keyword evidence="8 10" id="KW-0057">Aromatic amino acid biosynthesis</keyword>
<gene>
    <name evidence="10" type="primary">trpF</name>
    <name evidence="12" type="ORF">CMN54_03795</name>
</gene>
<feature type="domain" description="N-(5'phosphoribosyl) anthranilate isomerase (PRAI)" evidence="11">
    <location>
        <begin position="8"/>
        <end position="201"/>
    </location>
</feature>
<accession>A0A2D6YHC6</accession>
<evidence type="ECO:0000256" key="9">
    <source>
        <dbReference type="ARBA" id="ARBA00023235"/>
    </source>
</evidence>